<keyword evidence="5" id="KW-0808">Transferase</keyword>
<dbReference type="UniPathway" id="UPA00214"/>
<dbReference type="InterPro" id="IPR000705">
    <property type="entry name" value="Galactokinase"/>
</dbReference>
<dbReference type="EC" id="2.7.1.6" evidence="3"/>
<dbReference type="GO" id="GO:0005524">
    <property type="term" value="F:ATP binding"/>
    <property type="evidence" value="ECO:0007669"/>
    <property type="project" value="UniProtKB-KW"/>
</dbReference>
<comment type="catalytic activity">
    <reaction evidence="15">
        <text>alpha-D-galactose + ATP = alpha-D-galactose 1-phosphate + ADP + H(+)</text>
        <dbReference type="Rhea" id="RHEA:13553"/>
        <dbReference type="ChEBI" id="CHEBI:15378"/>
        <dbReference type="ChEBI" id="CHEBI:28061"/>
        <dbReference type="ChEBI" id="CHEBI:30616"/>
        <dbReference type="ChEBI" id="CHEBI:58336"/>
        <dbReference type="ChEBI" id="CHEBI:456216"/>
        <dbReference type="EC" id="2.7.1.6"/>
    </reaction>
    <physiologicalReaction direction="left-to-right" evidence="15">
        <dbReference type="Rhea" id="RHEA:13554"/>
    </physiologicalReaction>
</comment>
<evidence type="ECO:0000256" key="1">
    <source>
        <dbReference type="ARBA" id="ARBA00004947"/>
    </source>
</evidence>
<dbReference type="Gene3D" id="3.30.230.10">
    <property type="match status" value="1"/>
</dbReference>
<evidence type="ECO:0000256" key="12">
    <source>
        <dbReference type="ARBA" id="ARBA00023221"/>
    </source>
</evidence>
<comment type="similarity">
    <text evidence="2">Belongs to the GHMP kinase family. GalK subfamily.</text>
</comment>
<dbReference type="GO" id="GO:0005829">
    <property type="term" value="C:cytosol"/>
    <property type="evidence" value="ECO:0007669"/>
    <property type="project" value="TreeGrafter"/>
</dbReference>
<dbReference type="Pfam" id="PF08544">
    <property type="entry name" value="GHMP_kinases_C"/>
    <property type="match status" value="1"/>
</dbReference>
<gene>
    <name evidence="19" type="ORF">K504DRAFT_212304</name>
</gene>
<dbReference type="InterPro" id="IPR013750">
    <property type="entry name" value="GHMP_kinase_C_dom"/>
</dbReference>
<keyword evidence="10" id="KW-0299">Galactose metabolism</keyword>
<feature type="domain" description="GHMP kinase N-terminal" evidence="16">
    <location>
        <begin position="128"/>
        <end position="216"/>
    </location>
</feature>
<dbReference type="PIRSF" id="PIRSF000530">
    <property type="entry name" value="Galactokinase"/>
    <property type="match status" value="1"/>
</dbReference>
<evidence type="ECO:0000256" key="9">
    <source>
        <dbReference type="ARBA" id="ARBA00023011"/>
    </source>
</evidence>
<dbReference type="InterPro" id="IPR006204">
    <property type="entry name" value="GHMP_kinase_N_dom"/>
</dbReference>
<evidence type="ECO:0000256" key="8">
    <source>
        <dbReference type="ARBA" id="ARBA00022840"/>
    </source>
</evidence>
<evidence type="ECO:0000256" key="4">
    <source>
        <dbReference type="ARBA" id="ARBA00019487"/>
    </source>
</evidence>
<protein>
    <recommendedName>
        <fullName evidence="4">Galactokinase</fullName>
        <ecNumber evidence="3">2.7.1.6</ecNumber>
    </recommendedName>
    <alternativeName>
        <fullName evidence="14">Galactose kinase</fullName>
    </alternativeName>
</protein>
<proteinExistence type="inferred from homology"/>
<organism evidence="19 20">
    <name type="scientific">Pleomassaria siparia CBS 279.74</name>
    <dbReference type="NCBI Taxonomy" id="1314801"/>
    <lineage>
        <taxon>Eukaryota</taxon>
        <taxon>Fungi</taxon>
        <taxon>Dikarya</taxon>
        <taxon>Ascomycota</taxon>
        <taxon>Pezizomycotina</taxon>
        <taxon>Dothideomycetes</taxon>
        <taxon>Pleosporomycetidae</taxon>
        <taxon>Pleosporales</taxon>
        <taxon>Pleomassariaceae</taxon>
        <taxon>Pleomassaria</taxon>
    </lineage>
</organism>
<dbReference type="InterPro" id="IPR019539">
    <property type="entry name" value="GalKase_N"/>
</dbReference>
<name>A0A6G1KK73_9PLEO</name>
<evidence type="ECO:0000256" key="14">
    <source>
        <dbReference type="ARBA" id="ARBA00029590"/>
    </source>
</evidence>
<dbReference type="SUPFAM" id="SSF54211">
    <property type="entry name" value="Ribosomal protein S5 domain 2-like"/>
    <property type="match status" value="1"/>
</dbReference>
<keyword evidence="6" id="KW-0547">Nucleotide-binding</keyword>
<keyword evidence="12" id="KW-0753">Steroid metabolism</keyword>
<dbReference type="PROSITE" id="PS00627">
    <property type="entry name" value="GHMP_KINASES_ATP"/>
    <property type="match status" value="1"/>
</dbReference>
<dbReference type="PRINTS" id="PR00473">
    <property type="entry name" value="GALCTOKINASE"/>
</dbReference>
<evidence type="ECO:0000256" key="3">
    <source>
        <dbReference type="ARBA" id="ARBA00012315"/>
    </source>
</evidence>
<dbReference type="OrthoDB" id="187738at2759"/>
<dbReference type="Gene3D" id="3.30.70.3170">
    <property type="match status" value="1"/>
</dbReference>
<evidence type="ECO:0000256" key="5">
    <source>
        <dbReference type="ARBA" id="ARBA00022679"/>
    </source>
</evidence>
<evidence type="ECO:0000313" key="19">
    <source>
        <dbReference type="EMBL" id="KAF2712791.1"/>
    </source>
</evidence>
<evidence type="ECO:0000256" key="11">
    <source>
        <dbReference type="ARBA" id="ARBA00023166"/>
    </source>
</evidence>
<keyword evidence="12" id="KW-0443">Lipid metabolism</keyword>
<dbReference type="Gene3D" id="1.20.1440.340">
    <property type="match status" value="1"/>
</dbReference>
<feature type="domain" description="Galactokinase N-terminal" evidence="18">
    <location>
        <begin position="31"/>
        <end position="78"/>
    </location>
</feature>
<dbReference type="InterPro" id="IPR006206">
    <property type="entry name" value="Mevalonate/galactokinase"/>
</dbReference>
<dbReference type="GO" id="GO:0016126">
    <property type="term" value="P:sterol biosynthetic process"/>
    <property type="evidence" value="ECO:0007669"/>
    <property type="project" value="UniProtKB-KW"/>
</dbReference>
<dbReference type="PANTHER" id="PTHR10457:SF7">
    <property type="entry name" value="GALACTOKINASE-RELATED"/>
    <property type="match status" value="1"/>
</dbReference>
<evidence type="ECO:0000313" key="20">
    <source>
        <dbReference type="Proteomes" id="UP000799428"/>
    </source>
</evidence>
<dbReference type="InterPro" id="IPR020568">
    <property type="entry name" value="Ribosomal_Su5_D2-typ_SF"/>
</dbReference>
<evidence type="ECO:0000259" key="16">
    <source>
        <dbReference type="Pfam" id="PF00288"/>
    </source>
</evidence>
<sequence length="520" mass="57292">MEVPKATTLKDIYPEDAIPVQTKRWEKLLTTFKETYGKQADFVSRSPGRVNIIGEHIDYSLYEVLPMAITADFIMAVAVRPTNETPRVRIANLNSNKFPSREFEIPTEGEIQVDASEHEWSNYLRSAIKGVSQLLEKKRGKGHFVSVGMDIVCDGTVPSGGGLSSSAAFTCASSLAVLKANGEDKVDKTELCELAIVSERSVGVNSGGMDQAASVFSLRGTALYVRFKPSLDYTTIEFPHTDPELTFVTAQSFVAADKHVTAPECYNLRVVECTLAAVFLAKIFNLKKELPKDSSPLQASLRGFHDAYFEEKEGVADNTQTSVEEFETQLHKLVQLAQDYLPQEEGYTRAEIGGLVGMSEDELNERFMSKFPVRAERFKLRQRALHVFTEALRVIKFRQLLSSPPADGAELLKSLGDLMNETQTSCREVYDCSCPELDELCDLARAAGACGSRLTGAGWGGCSVHLVPKDKVDAVKTSWEENYYRKKFPDMTTEKLAEAVVVSKPGSGSVIFNVVGDSVA</sequence>
<dbReference type="FunFam" id="1.20.1440.340:FF:000003">
    <property type="entry name" value="GAL1p Galactokinase"/>
    <property type="match status" value="1"/>
</dbReference>
<evidence type="ECO:0000256" key="10">
    <source>
        <dbReference type="ARBA" id="ARBA00023144"/>
    </source>
</evidence>
<dbReference type="PROSITE" id="PS00106">
    <property type="entry name" value="GALACTOKINASE"/>
    <property type="match status" value="1"/>
</dbReference>
<evidence type="ECO:0000256" key="2">
    <source>
        <dbReference type="ARBA" id="ARBA00006566"/>
    </source>
</evidence>
<dbReference type="PANTHER" id="PTHR10457">
    <property type="entry name" value="MEVALONATE KINASE/GALACTOKINASE"/>
    <property type="match status" value="1"/>
</dbReference>
<keyword evidence="11" id="KW-1207">Sterol metabolism</keyword>
<evidence type="ECO:0000256" key="13">
    <source>
        <dbReference type="ARBA" id="ARBA00023277"/>
    </source>
</evidence>
<keyword evidence="7 19" id="KW-0418">Kinase</keyword>
<dbReference type="GO" id="GO:0006012">
    <property type="term" value="P:galactose metabolic process"/>
    <property type="evidence" value="ECO:0007669"/>
    <property type="project" value="UniProtKB-UniPathway"/>
</dbReference>
<dbReference type="InterPro" id="IPR019741">
    <property type="entry name" value="Galactokinase_CS"/>
</dbReference>
<dbReference type="Proteomes" id="UP000799428">
    <property type="component" value="Unassembled WGS sequence"/>
</dbReference>
<accession>A0A6G1KK73</accession>
<keyword evidence="20" id="KW-1185">Reference proteome</keyword>
<dbReference type="EMBL" id="MU005766">
    <property type="protein sequence ID" value="KAF2712791.1"/>
    <property type="molecule type" value="Genomic_DNA"/>
</dbReference>
<dbReference type="Pfam" id="PF10509">
    <property type="entry name" value="GalKase_gal_bdg"/>
    <property type="match status" value="1"/>
</dbReference>
<dbReference type="PRINTS" id="PR00959">
    <property type="entry name" value="MEVGALKINASE"/>
</dbReference>
<dbReference type="SUPFAM" id="SSF55060">
    <property type="entry name" value="GHMP Kinase, C-terminal domain"/>
    <property type="match status" value="1"/>
</dbReference>
<dbReference type="InterPro" id="IPR014721">
    <property type="entry name" value="Ribsml_uS5_D2-typ_fold_subgr"/>
</dbReference>
<dbReference type="GO" id="GO:0000411">
    <property type="term" value="P:positive regulation of transcription by galactose"/>
    <property type="evidence" value="ECO:0007669"/>
    <property type="project" value="UniProtKB-ARBA"/>
</dbReference>
<dbReference type="NCBIfam" id="TIGR00131">
    <property type="entry name" value="gal_kin"/>
    <property type="match status" value="1"/>
</dbReference>
<keyword evidence="13" id="KW-0119">Carbohydrate metabolism</keyword>
<keyword evidence="9" id="KW-0752">Steroid biosynthesis</keyword>
<dbReference type="AlphaFoldDB" id="A0A6G1KK73"/>
<dbReference type="InterPro" id="IPR036554">
    <property type="entry name" value="GHMP_kinase_C_sf"/>
</dbReference>
<dbReference type="GO" id="GO:0004335">
    <property type="term" value="F:galactokinase activity"/>
    <property type="evidence" value="ECO:0007669"/>
    <property type="project" value="UniProtKB-EC"/>
</dbReference>
<evidence type="ECO:0000259" key="18">
    <source>
        <dbReference type="Pfam" id="PF10509"/>
    </source>
</evidence>
<evidence type="ECO:0000256" key="15">
    <source>
        <dbReference type="ARBA" id="ARBA00049538"/>
    </source>
</evidence>
<keyword evidence="9" id="KW-0756">Sterol biosynthesis</keyword>
<keyword evidence="8" id="KW-0067">ATP-binding</keyword>
<dbReference type="FunFam" id="3.30.70.3170:FF:000002">
    <property type="entry name" value="Galactokinase"/>
    <property type="match status" value="1"/>
</dbReference>
<evidence type="ECO:0000256" key="6">
    <source>
        <dbReference type="ARBA" id="ARBA00022741"/>
    </source>
</evidence>
<dbReference type="Pfam" id="PF00288">
    <property type="entry name" value="GHMP_kinases_N"/>
    <property type="match status" value="1"/>
</dbReference>
<evidence type="ECO:0000256" key="7">
    <source>
        <dbReference type="ARBA" id="ARBA00022777"/>
    </source>
</evidence>
<feature type="domain" description="GHMP kinase C-terminal" evidence="17">
    <location>
        <begin position="412"/>
        <end position="484"/>
    </location>
</feature>
<evidence type="ECO:0000259" key="17">
    <source>
        <dbReference type="Pfam" id="PF08544"/>
    </source>
</evidence>
<dbReference type="InterPro" id="IPR006203">
    <property type="entry name" value="GHMP_knse_ATP-bd_CS"/>
</dbReference>
<comment type="pathway">
    <text evidence="1">Carbohydrate metabolism; galactose metabolism.</text>
</comment>
<reference evidence="19" key="1">
    <citation type="journal article" date="2020" name="Stud. Mycol.">
        <title>101 Dothideomycetes genomes: a test case for predicting lifestyles and emergence of pathogens.</title>
        <authorList>
            <person name="Haridas S."/>
            <person name="Albert R."/>
            <person name="Binder M."/>
            <person name="Bloem J."/>
            <person name="Labutti K."/>
            <person name="Salamov A."/>
            <person name="Andreopoulos B."/>
            <person name="Baker S."/>
            <person name="Barry K."/>
            <person name="Bills G."/>
            <person name="Bluhm B."/>
            <person name="Cannon C."/>
            <person name="Castanera R."/>
            <person name="Culley D."/>
            <person name="Daum C."/>
            <person name="Ezra D."/>
            <person name="Gonzalez J."/>
            <person name="Henrissat B."/>
            <person name="Kuo A."/>
            <person name="Liang C."/>
            <person name="Lipzen A."/>
            <person name="Lutzoni F."/>
            <person name="Magnuson J."/>
            <person name="Mondo S."/>
            <person name="Nolan M."/>
            <person name="Ohm R."/>
            <person name="Pangilinan J."/>
            <person name="Park H.-J."/>
            <person name="Ramirez L."/>
            <person name="Alfaro M."/>
            <person name="Sun H."/>
            <person name="Tritt A."/>
            <person name="Yoshinaga Y."/>
            <person name="Zwiers L.-H."/>
            <person name="Turgeon B."/>
            <person name="Goodwin S."/>
            <person name="Spatafora J."/>
            <person name="Crous P."/>
            <person name="Grigoriev I."/>
        </authorList>
    </citation>
    <scope>NUCLEOTIDE SEQUENCE</scope>
    <source>
        <strain evidence="19">CBS 279.74</strain>
    </source>
</reference>
<keyword evidence="9" id="KW-0444">Lipid biosynthesis</keyword>
<dbReference type="FunFam" id="3.30.230.10:FF:000056">
    <property type="entry name" value="GAL1p Galactokinase"/>
    <property type="match status" value="1"/>
</dbReference>